<dbReference type="PROSITE" id="PS50268">
    <property type="entry name" value="CADHERIN_2"/>
    <property type="match status" value="1"/>
</dbReference>
<reference evidence="9" key="1">
    <citation type="submission" date="2018-05" db="EMBL/GenBank/DDBJ databases">
        <authorList>
            <person name="Lanie J.A."/>
            <person name="Ng W.-L."/>
            <person name="Kazmierczak K.M."/>
            <person name="Andrzejewski T.M."/>
            <person name="Davidsen T.M."/>
            <person name="Wayne K.J."/>
            <person name="Tettelin H."/>
            <person name="Glass J.I."/>
            <person name="Rusch D."/>
            <person name="Podicherti R."/>
            <person name="Tsui H.-C.T."/>
            <person name="Winkler M.E."/>
        </authorList>
    </citation>
    <scope>NUCLEOTIDE SEQUENCE</scope>
</reference>
<dbReference type="AlphaFoldDB" id="A0A381NV42"/>
<keyword evidence="7" id="KW-0472">Membrane</keyword>
<dbReference type="InterPro" id="IPR026444">
    <property type="entry name" value="Secre_tail"/>
</dbReference>
<keyword evidence="4" id="KW-0677">Repeat</keyword>
<dbReference type="Gene3D" id="2.60.40.60">
    <property type="entry name" value="Cadherins"/>
    <property type="match status" value="1"/>
</dbReference>
<keyword evidence="6" id="KW-1133">Transmembrane helix</keyword>
<dbReference type="GO" id="GO:0003824">
    <property type="term" value="F:catalytic activity"/>
    <property type="evidence" value="ECO:0007669"/>
    <property type="project" value="InterPro"/>
</dbReference>
<evidence type="ECO:0000259" key="8">
    <source>
        <dbReference type="PROSITE" id="PS50268"/>
    </source>
</evidence>
<accession>A0A381NV42</accession>
<dbReference type="PANTHER" id="PTHR24027:SF422">
    <property type="entry name" value="CADHERIN DOMAIN-CONTAINING PROTEIN"/>
    <property type="match status" value="1"/>
</dbReference>
<dbReference type="GO" id="GO:0005912">
    <property type="term" value="C:adherens junction"/>
    <property type="evidence" value="ECO:0007669"/>
    <property type="project" value="TreeGrafter"/>
</dbReference>
<dbReference type="InterPro" id="IPR005135">
    <property type="entry name" value="Endo/exonuclease/phosphatase"/>
</dbReference>
<dbReference type="InterPro" id="IPR036691">
    <property type="entry name" value="Endo/exonu/phosph_ase_sf"/>
</dbReference>
<organism evidence="9">
    <name type="scientific">marine metagenome</name>
    <dbReference type="NCBI Taxonomy" id="408172"/>
    <lineage>
        <taxon>unclassified sequences</taxon>
        <taxon>metagenomes</taxon>
        <taxon>ecological metagenomes</taxon>
    </lineage>
</organism>
<dbReference type="SUPFAM" id="SSF56219">
    <property type="entry name" value="DNase I-like"/>
    <property type="match status" value="1"/>
</dbReference>
<dbReference type="InterPro" id="IPR039808">
    <property type="entry name" value="Cadherin"/>
</dbReference>
<dbReference type="Pfam" id="PF03372">
    <property type="entry name" value="Exo_endo_phos"/>
    <property type="match status" value="1"/>
</dbReference>
<comment type="subcellular location">
    <subcellularLocation>
        <location evidence="1">Membrane</location>
        <topology evidence="1">Single-pass membrane protein</topology>
    </subcellularLocation>
</comment>
<dbReference type="GO" id="GO:0000902">
    <property type="term" value="P:cell morphogenesis"/>
    <property type="evidence" value="ECO:0007669"/>
    <property type="project" value="TreeGrafter"/>
</dbReference>
<dbReference type="Gene3D" id="3.60.10.10">
    <property type="entry name" value="Endonuclease/exonuclease/phosphatase"/>
    <property type="match status" value="1"/>
</dbReference>
<dbReference type="Pfam" id="PF18962">
    <property type="entry name" value="Por_Secre_tail"/>
    <property type="match status" value="1"/>
</dbReference>
<dbReference type="GO" id="GO:0016342">
    <property type="term" value="C:catenin complex"/>
    <property type="evidence" value="ECO:0007669"/>
    <property type="project" value="TreeGrafter"/>
</dbReference>
<evidence type="ECO:0000256" key="7">
    <source>
        <dbReference type="ARBA" id="ARBA00023136"/>
    </source>
</evidence>
<proteinExistence type="predicted"/>
<dbReference type="GO" id="GO:0045296">
    <property type="term" value="F:cadherin binding"/>
    <property type="evidence" value="ECO:0007669"/>
    <property type="project" value="TreeGrafter"/>
</dbReference>
<evidence type="ECO:0000256" key="2">
    <source>
        <dbReference type="ARBA" id="ARBA00022692"/>
    </source>
</evidence>
<evidence type="ECO:0000256" key="1">
    <source>
        <dbReference type="ARBA" id="ARBA00004167"/>
    </source>
</evidence>
<name>A0A381NV42_9ZZZZ</name>
<feature type="domain" description="Cadherin" evidence="8">
    <location>
        <begin position="324"/>
        <end position="437"/>
    </location>
</feature>
<keyword evidence="3" id="KW-0732">Signal</keyword>
<gene>
    <name evidence="9" type="ORF">METZ01_LOCUS11325</name>
</gene>
<evidence type="ECO:0000256" key="3">
    <source>
        <dbReference type="ARBA" id="ARBA00022729"/>
    </source>
</evidence>
<dbReference type="GO" id="GO:0008013">
    <property type="term" value="F:beta-catenin binding"/>
    <property type="evidence" value="ECO:0007669"/>
    <property type="project" value="TreeGrafter"/>
</dbReference>
<dbReference type="InterPro" id="IPR002126">
    <property type="entry name" value="Cadherin-like_dom"/>
</dbReference>
<evidence type="ECO:0000256" key="6">
    <source>
        <dbReference type="ARBA" id="ARBA00022989"/>
    </source>
</evidence>
<dbReference type="GO" id="GO:0005509">
    <property type="term" value="F:calcium ion binding"/>
    <property type="evidence" value="ECO:0007669"/>
    <property type="project" value="InterPro"/>
</dbReference>
<dbReference type="CDD" id="cd11304">
    <property type="entry name" value="Cadherin_repeat"/>
    <property type="match status" value="1"/>
</dbReference>
<dbReference type="GO" id="GO:0044331">
    <property type="term" value="P:cell-cell adhesion mediated by cadherin"/>
    <property type="evidence" value="ECO:0007669"/>
    <property type="project" value="TreeGrafter"/>
</dbReference>
<evidence type="ECO:0000256" key="5">
    <source>
        <dbReference type="ARBA" id="ARBA00022837"/>
    </source>
</evidence>
<keyword evidence="5" id="KW-0106">Calcium</keyword>
<dbReference type="SUPFAM" id="SSF49313">
    <property type="entry name" value="Cadherin-like"/>
    <property type="match status" value="1"/>
</dbReference>
<dbReference type="GO" id="GO:0034332">
    <property type="term" value="P:adherens junction organization"/>
    <property type="evidence" value="ECO:0007669"/>
    <property type="project" value="TreeGrafter"/>
</dbReference>
<evidence type="ECO:0000313" key="9">
    <source>
        <dbReference type="EMBL" id="SUZ58471.1"/>
    </source>
</evidence>
<protein>
    <recommendedName>
        <fullName evidence="8">Cadherin domain-containing protein</fullName>
    </recommendedName>
</protein>
<keyword evidence="2" id="KW-0812">Transmembrane</keyword>
<dbReference type="EMBL" id="UINC01000621">
    <property type="protein sequence ID" value="SUZ58471.1"/>
    <property type="molecule type" value="Genomic_DNA"/>
</dbReference>
<dbReference type="GO" id="GO:0007156">
    <property type="term" value="P:homophilic cell adhesion via plasma membrane adhesion molecules"/>
    <property type="evidence" value="ECO:0007669"/>
    <property type="project" value="InterPro"/>
</dbReference>
<dbReference type="GO" id="GO:0016339">
    <property type="term" value="P:calcium-dependent cell-cell adhesion via plasma membrane cell adhesion molecules"/>
    <property type="evidence" value="ECO:0007669"/>
    <property type="project" value="TreeGrafter"/>
</dbReference>
<dbReference type="GO" id="GO:0016477">
    <property type="term" value="P:cell migration"/>
    <property type="evidence" value="ECO:0007669"/>
    <property type="project" value="TreeGrafter"/>
</dbReference>
<sequence length="502" mass="57071">MRKIFLFVNVFFCLLNQIKSQDTVLFATYNLLRFDAETDRNTHFKKVTDYINADVYITQEFSNEGGVNNFLDNVLNNLDNKYEAAVFINVPETDIDQALFYNKNKFDFISTSKIDGDPRPIMIFRLRHKITNTEFVIFNMHLKASSGSSNEEKRRIQISQLKDYTSQMSNEFFYIAAGDFNIYSTEEPAYREFFLDSNTGFGKFNDLILGGGKYNDPLYASIHTQSTRTSQFGGGAHGGLDDRFDYILFSDSLIRSNRIFTIENSYTVIGNDGNHYNMALNIMPNNVVNEEIANALHDASDHLPVTTKIVFSNESIVVNNNSPVVSDTIFTISENPNNGVVIGKLNAFDPDNDLLSYNILSGNNEEIFQISQSGHILVKEGSYINYDNYQSFLLLIEVSDGELSDSAQVQINVIENSILSIEMLISENIKIYPNPIIDNLIIESSNNKLITIRIYSLNGEEVFYNDLHSLNNKLDISSLPSGLYILKINMNNIFKKIRIIKK</sequence>
<dbReference type="NCBIfam" id="TIGR04183">
    <property type="entry name" value="Por_Secre_tail"/>
    <property type="match status" value="1"/>
</dbReference>
<dbReference type="PANTHER" id="PTHR24027">
    <property type="entry name" value="CADHERIN-23"/>
    <property type="match status" value="1"/>
</dbReference>
<dbReference type="GO" id="GO:0007043">
    <property type="term" value="P:cell-cell junction assembly"/>
    <property type="evidence" value="ECO:0007669"/>
    <property type="project" value="TreeGrafter"/>
</dbReference>
<dbReference type="Pfam" id="PF00028">
    <property type="entry name" value="Cadherin"/>
    <property type="match status" value="1"/>
</dbReference>
<dbReference type="InterPro" id="IPR015919">
    <property type="entry name" value="Cadherin-like_sf"/>
</dbReference>
<evidence type="ECO:0000256" key="4">
    <source>
        <dbReference type="ARBA" id="ARBA00022737"/>
    </source>
</evidence>